<dbReference type="Pfam" id="PF03564">
    <property type="entry name" value="DUF1759"/>
    <property type="match status" value="1"/>
</dbReference>
<dbReference type="AlphaFoldDB" id="A0A0L7KUC3"/>
<gene>
    <name evidence="2" type="ORF">OBRU01_20876</name>
</gene>
<organism evidence="2 3">
    <name type="scientific">Operophtera brumata</name>
    <name type="common">Winter moth</name>
    <name type="synonym">Phalaena brumata</name>
    <dbReference type="NCBI Taxonomy" id="104452"/>
    <lineage>
        <taxon>Eukaryota</taxon>
        <taxon>Metazoa</taxon>
        <taxon>Ecdysozoa</taxon>
        <taxon>Arthropoda</taxon>
        <taxon>Hexapoda</taxon>
        <taxon>Insecta</taxon>
        <taxon>Pterygota</taxon>
        <taxon>Neoptera</taxon>
        <taxon>Endopterygota</taxon>
        <taxon>Lepidoptera</taxon>
        <taxon>Glossata</taxon>
        <taxon>Ditrysia</taxon>
        <taxon>Geometroidea</taxon>
        <taxon>Geometridae</taxon>
        <taxon>Larentiinae</taxon>
        <taxon>Operophtera</taxon>
    </lineage>
</organism>
<evidence type="ECO:0000256" key="1">
    <source>
        <dbReference type="SAM" id="MobiDB-lite"/>
    </source>
</evidence>
<dbReference type="PANTHER" id="PTHR47331:SF4">
    <property type="entry name" value="PEPTIDASE S1 DOMAIN-CONTAINING PROTEIN"/>
    <property type="match status" value="1"/>
</dbReference>
<proteinExistence type="predicted"/>
<sequence length="441" mass="50162">MNEENSKLNVPSPSHSPTRKNSENYMSELKKQRGHLKGRLTQFKKYVDSFSGASLSNLQVAEMRLRLQSASEYFSKFNSIGSDIELYAKEEDIPSHFEYIESVESLYFSTMASAKCLIESCEITSLSGSALQVISALEFTASNYLHAWELLENRFHNHRLLIHNHIKALFNITCMKQESAVQIRKLIDTVLRNLRALKTLKEPTESWDTLIIYLAVSKLDSSTEREWENHKGSLDSNSQGLKLDQLLTFLRNRADMLEMISVNHSKPQAKPTSSNENKNAQQVHSYVSTNNDLQKAAHKGKSPYTKDNHLKLSCLKCSVLPLITPCLPSTSIPFEQLCIPDNIQLADPDFAVPAEIDLLIGADKFWELLNDNRIRLPNGPFLQNSKLGWLISGPINTKMIPSVVQCNFTEALDGQLRKFWEIENLPENNNMITRVFTQDER</sequence>
<dbReference type="EMBL" id="JTDY01005714">
    <property type="protein sequence ID" value="KOB66705.1"/>
    <property type="molecule type" value="Genomic_DNA"/>
</dbReference>
<feature type="region of interest" description="Disordered" evidence="1">
    <location>
        <begin position="1"/>
        <end position="23"/>
    </location>
</feature>
<protein>
    <submittedName>
        <fullName evidence="2">Gag-pol polyprotein</fullName>
    </submittedName>
</protein>
<comment type="caution">
    <text evidence="2">The sequence shown here is derived from an EMBL/GenBank/DDBJ whole genome shotgun (WGS) entry which is preliminary data.</text>
</comment>
<keyword evidence="3" id="KW-1185">Reference proteome</keyword>
<evidence type="ECO:0000313" key="3">
    <source>
        <dbReference type="Proteomes" id="UP000037510"/>
    </source>
</evidence>
<name>A0A0L7KUC3_OPEBR</name>
<feature type="non-terminal residue" evidence="2">
    <location>
        <position position="441"/>
    </location>
</feature>
<feature type="compositionally biased region" description="Polar residues" evidence="1">
    <location>
        <begin position="7"/>
        <end position="16"/>
    </location>
</feature>
<dbReference type="PANTHER" id="PTHR47331">
    <property type="entry name" value="PHD-TYPE DOMAIN-CONTAINING PROTEIN"/>
    <property type="match status" value="1"/>
</dbReference>
<accession>A0A0L7KUC3</accession>
<evidence type="ECO:0000313" key="2">
    <source>
        <dbReference type="EMBL" id="KOB66705.1"/>
    </source>
</evidence>
<reference evidence="2 3" key="1">
    <citation type="journal article" date="2015" name="Genome Biol. Evol.">
        <title>The genome of winter moth (Operophtera brumata) provides a genomic perspective on sexual dimorphism and phenology.</title>
        <authorList>
            <person name="Derks M.F."/>
            <person name="Smit S."/>
            <person name="Salis L."/>
            <person name="Schijlen E."/>
            <person name="Bossers A."/>
            <person name="Mateman C."/>
            <person name="Pijl A.S."/>
            <person name="de Ridder D."/>
            <person name="Groenen M.A."/>
            <person name="Visser M.E."/>
            <person name="Megens H.J."/>
        </authorList>
    </citation>
    <scope>NUCLEOTIDE SEQUENCE [LARGE SCALE GENOMIC DNA]</scope>
    <source>
        <strain evidence="2">WM2013NL</strain>
        <tissue evidence="2">Head and thorax</tissue>
    </source>
</reference>
<dbReference type="STRING" id="104452.A0A0L7KUC3"/>
<dbReference type="InterPro" id="IPR005312">
    <property type="entry name" value="DUF1759"/>
</dbReference>
<dbReference type="Proteomes" id="UP000037510">
    <property type="component" value="Unassembled WGS sequence"/>
</dbReference>